<keyword evidence="8" id="KW-1185">Reference proteome</keyword>
<dbReference type="Proteomes" id="UP000571817">
    <property type="component" value="Unassembled WGS sequence"/>
</dbReference>
<dbReference type="Gene3D" id="3.40.640.10">
    <property type="entry name" value="Type I PLP-dependent aspartate aminotransferase-like (Major domain)"/>
    <property type="match status" value="1"/>
</dbReference>
<organism evidence="7 8">
    <name type="scientific">Allobranchiibius huperziae</name>
    <dbReference type="NCBI Taxonomy" id="1874116"/>
    <lineage>
        <taxon>Bacteria</taxon>
        <taxon>Bacillati</taxon>
        <taxon>Actinomycetota</taxon>
        <taxon>Actinomycetes</taxon>
        <taxon>Micrococcales</taxon>
        <taxon>Dermacoccaceae</taxon>
        <taxon>Allobranchiibius</taxon>
    </lineage>
</organism>
<evidence type="ECO:0000256" key="1">
    <source>
        <dbReference type="ARBA" id="ARBA00001933"/>
    </source>
</evidence>
<protein>
    <recommendedName>
        <fullName evidence="2">cysteine-S-conjugate beta-lyase</fullName>
        <ecNumber evidence="2">4.4.1.13</ecNumber>
    </recommendedName>
</protein>
<evidence type="ECO:0000256" key="5">
    <source>
        <dbReference type="ARBA" id="ARBA00037974"/>
    </source>
</evidence>
<dbReference type="Gene3D" id="3.90.1150.10">
    <property type="entry name" value="Aspartate Aminotransferase, domain 1"/>
    <property type="match status" value="1"/>
</dbReference>
<evidence type="ECO:0000313" key="8">
    <source>
        <dbReference type="Proteomes" id="UP000571817"/>
    </source>
</evidence>
<dbReference type="PANTHER" id="PTHR43525">
    <property type="entry name" value="PROTEIN MALY"/>
    <property type="match status" value="1"/>
</dbReference>
<dbReference type="EMBL" id="JACCFW010000001">
    <property type="protein sequence ID" value="NYJ73577.1"/>
    <property type="molecule type" value="Genomic_DNA"/>
</dbReference>
<dbReference type="AlphaFoldDB" id="A0A853DAF6"/>
<dbReference type="EC" id="4.4.1.13" evidence="2"/>
<comment type="cofactor">
    <cofactor evidence="1">
        <name>pyridoxal 5'-phosphate</name>
        <dbReference type="ChEBI" id="CHEBI:597326"/>
    </cofactor>
</comment>
<comment type="caution">
    <text evidence="7">The sequence shown here is derived from an EMBL/GenBank/DDBJ whole genome shotgun (WGS) entry which is preliminary data.</text>
</comment>
<evidence type="ECO:0000256" key="2">
    <source>
        <dbReference type="ARBA" id="ARBA00012224"/>
    </source>
</evidence>
<comment type="similarity">
    <text evidence="5">Belongs to the class-II pyridoxal-phosphate-dependent aminotransferase family. MalY/PatB cystathionine beta-lyase subfamily.</text>
</comment>
<dbReference type="Pfam" id="PF00155">
    <property type="entry name" value="Aminotran_1_2"/>
    <property type="match status" value="1"/>
</dbReference>
<evidence type="ECO:0000259" key="6">
    <source>
        <dbReference type="Pfam" id="PF00155"/>
    </source>
</evidence>
<sequence>MAILDASLDELRATRTSIKWRAYDPDVIPVWVAEMDCAPCDPVVEAIEGALRRGDVGYAAPGPLEEAFAHFAKERWDWAVDPGQAMMLPDVMIGVGELLRANTRPDAAVVVSPPCYDAFFGFVQAVGRRLVTASLDADSRLDPEALEAAFRDAGPGAAYILCNPQNPMGTVHTADELAMLARLADRYDVLVVSDEIHGPLTHPGVTYTPYLAVPEASRGISVVSGSKSWNLAGLKIALAVPGADATASLGALHEVNTHGANHLAEIAHTAAYAHGGPWLDELRGEIVERRELLRGMLAEQLPEIRVTPGESTYLVWLDCTELGLADPARSFLQQGRVALGVGTNYDPRGRQFVRFNVATSPQVIGQAVERMAGVLH</sequence>
<dbReference type="InterPro" id="IPR004839">
    <property type="entry name" value="Aminotransferase_I/II_large"/>
</dbReference>
<dbReference type="InterPro" id="IPR051798">
    <property type="entry name" value="Class-II_PLP-Dep_Aminotrans"/>
</dbReference>
<dbReference type="GO" id="GO:0030170">
    <property type="term" value="F:pyridoxal phosphate binding"/>
    <property type="evidence" value="ECO:0007669"/>
    <property type="project" value="InterPro"/>
</dbReference>
<dbReference type="CDD" id="cd00609">
    <property type="entry name" value="AAT_like"/>
    <property type="match status" value="1"/>
</dbReference>
<keyword evidence="3" id="KW-0663">Pyridoxal phosphate</keyword>
<keyword evidence="4 7" id="KW-0456">Lyase</keyword>
<dbReference type="InterPro" id="IPR015421">
    <property type="entry name" value="PyrdxlP-dep_Trfase_major"/>
</dbReference>
<evidence type="ECO:0000256" key="4">
    <source>
        <dbReference type="ARBA" id="ARBA00023239"/>
    </source>
</evidence>
<accession>A0A853DAF6</accession>
<reference evidence="7 8" key="1">
    <citation type="submission" date="2020-07" db="EMBL/GenBank/DDBJ databases">
        <title>Sequencing the genomes of 1000 actinobacteria strains.</title>
        <authorList>
            <person name="Klenk H.-P."/>
        </authorList>
    </citation>
    <scope>NUCLEOTIDE SEQUENCE [LARGE SCALE GENOMIC DNA]</scope>
    <source>
        <strain evidence="7 8">DSM 29531</strain>
    </source>
</reference>
<dbReference type="RefSeq" id="WP_179478934.1">
    <property type="nucleotide sequence ID" value="NZ_JACCFW010000001.1"/>
</dbReference>
<dbReference type="SUPFAM" id="SSF53383">
    <property type="entry name" value="PLP-dependent transferases"/>
    <property type="match status" value="1"/>
</dbReference>
<proteinExistence type="inferred from homology"/>
<dbReference type="PANTHER" id="PTHR43525:SF2">
    <property type="entry name" value="CYSTATHIONINE BETA-LYASE-RELATED"/>
    <property type="match status" value="1"/>
</dbReference>
<name>A0A853DAF6_9MICO</name>
<evidence type="ECO:0000256" key="3">
    <source>
        <dbReference type="ARBA" id="ARBA00022898"/>
    </source>
</evidence>
<dbReference type="GO" id="GO:0047804">
    <property type="term" value="F:cysteine-S-conjugate beta-lyase activity"/>
    <property type="evidence" value="ECO:0007669"/>
    <property type="project" value="UniProtKB-EC"/>
</dbReference>
<evidence type="ECO:0000313" key="7">
    <source>
        <dbReference type="EMBL" id="NYJ73577.1"/>
    </source>
</evidence>
<feature type="domain" description="Aminotransferase class I/classII large" evidence="6">
    <location>
        <begin position="64"/>
        <end position="370"/>
    </location>
</feature>
<dbReference type="InterPro" id="IPR015422">
    <property type="entry name" value="PyrdxlP-dep_Trfase_small"/>
</dbReference>
<dbReference type="InterPro" id="IPR015424">
    <property type="entry name" value="PyrdxlP-dep_Trfase"/>
</dbReference>
<gene>
    <name evidence="7" type="ORF">HNR15_000540</name>
</gene>